<evidence type="ECO:0000256" key="1">
    <source>
        <dbReference type="ARBA" id="ARBA00008857"/>
    </source>
</evidence>
<keyword evidence="7" id="KW-1185">Reference proteome</keyword>
<dbReference type="InterPro" id="IPR053876">
    <property type="entry name" value="Phage_int_M"/>
</dbReference>
<keyword evidence="3" id="KW-0238">DNA-binding</keyword>
<feature type="domain" description="Tyr recombinase" evidence="5">
    <location>
        <begin position="204"/>
        <end position="394"/>
    </location>
</feature>
<dbReference type="PANTHER" id="PTHR30629">
    <property type="entry name" value="PROPHAGE INTEGRASE"/>
    <property type="match status" value="1"/>
</dbReference>
<dbReference type="AlphaFoldDB" id="A0A2A2F3I2"/>
<keyword evidence="2" id="KW-0229">DNA integration</keyword>
<dbReference type="OrthoDB" id="9795573at2"/>
<protein>
    <submittedName>
        <fullName evidence="6">Integrase</fullName>
    </submittedName>
</protein>
<organism evidence="6 7">
    <name type="scientific">Halomonas salipaludis</name>
    <dbReference type="NCBI Taxonomy" id="2032625"/>
    <lineage>
        <taxon>Bacteria</taxon>
        <taxon>Pseudomonadati</taxon>
        <taxon>Pseudomonadota</taxon>
        <taxon>Gammaproteobacteria</taxon>
        <taxon>Oceanospirillales</taxon>
        <taxon>Halomonadaceae</taxon>
        <taxon>Halomonas</taxon>
    </lineage>
</organism>
<comment type="caution">
    <text evidence="6">The sequence shown here is derived from an EMBL/GenBank/DDBJ whole genome shotgun (WGS) entry which is preliminary data.</text>
</comment>
<dbReference type="GO" id="GO:0015074">
    <property type="term" value="P:DNA integration"/>
    <property type="evidence" value="ECO:0007669"/>
    <property type="project" value="UniProtKB-KW"/>
</dbReference>
<sequence>MPLTDSWLKANHGKAVDRIQTRSDLNGLGVRISKKGKLTFYVRYRMNGQQNQSRIDLGSYPLKSLKQARAEAEEIRRLVEDGKDPKLAREMERLAQAEAPTVKELFDEWHEKYCVKHKSNAHLIKRSFEIHLFPEIGHLPADQLELRHWMEQFERVQVGTPAIAERLVINSKQMLKWGVRRQRVPENVIAHVGTRTDLHIKKNIGKRVLDRDELGLVWEVLEHSRMTRKNAIFVMLCLAFGCRTGELRLSDKVHWDLDKGVWTVPPENHKTGKVTGLPIVRPIIEPVKELVKEAMQLSASPTEGPLFNNRDSEERISRSSLLPLPYNIMQWLRRHRKVEMAHWSMHDLRRTVRTNLSDLTAPHIAEKMLGHTMPGQWRVYDHYDYLAEQEEAYQAWWGRLQQVVAAGQAASSEAS</sequence>
<accession>A0A2A2F3I2</accession>
<evidence type="ECO:0000256" key="2">
    <source>
        <dbReference type="ARBA" id="ARBA00022908"/>
    </source>
</evidence>
<dbReference type="GO" id="GO:0003677">
    <property type="term" value="F:DNA binding"/>
    <property type="evidence" value="ECO:0007669"/>
    <property type="project" value="UniProtKB-KW"/>
</dbReference>
<gene>
    <name evidence="6" type="ORF">CK498_02030</name>
</gene>
<dbReference type="EMBL" id="NSKB01000001">
    <property type="protein sequence ID" value="PAU79169.1"/>
    <property type="molecule type" value="Genomic_DNA"/>
</dbReference>
<dbReference type="Pfam" id="PF13356">
    <property type="entry name" value="Arm-DNA-bind_3"/>
    <property type="match status" value="1"/>
</dbReference>
<evidence type="ECO:0000256" key="3">
    <source>
        <dbReference type="ARBA" id="ARBA00023125"/>
    </source>
</evidence>
<dbReference type="PANTHER" id="PTHR30629:SF2">
    <property type="entry name" value="PROPHAGE INTEGRASE INTS-RELATED"/>
    <property type="match status" value="1"/>
</dbReference>
<dbReference type="Gene3D" id="1.10.150.130">
    <property type="match status" value="1"/>
</dbReference>
<dbReference type="CDD" id="cd00801">
    <property type="entry name" value="INT_P4_C"/>
    <property type="match status" value="1"/>
</dbReference>
<dbReference type="InterPro" id="IPR010998">
    <property type="entry name" value="Integrase_recombinase_N"/>
</dbReference>
<name>A0A2A2F3I2_9GAMM</name>
<proteinExistence type="inferred from homology"/>
<evidence type="ECO:0000259" key="5">
    <source>
        <dbReference type="PROSITE" id="PS51898"/>
    </source>
</evidence>
<dbReference type="InterPro" id="IPR011010">
    <property type="entry name" value="DNA_brk_join_enz"/>
</dbReference>
<evidence type="ECO:0000313" key="7">
    <source>
        <dbReference type="Proteomes" id="UP000217771"/>
    </source>
</evidence>
<dbReference type="PROSITE" id="PS51898">
    <property type="entry name" value="TYR_RECOMBINASE"/>
    <property type="match status" value="1"/>
</dbReference>
<dbReference type="Gene3D" id="1.10.443.10">
    <property type="entry name" value="Intergrase catalytic core"/>
    <property type="match status" value="1"/>
</dbReference>
<dbReference type="InterPro" id="IPR050808">
    <property type="entry name" value="Phage_Integrase"/>
</dbReference>
<dbReference type="GO" id="GO:0006310">
    <property type="term" value="P:DNA recombination"/>
    <property type="evidence" value="ECO:0007669"/>
    <property type="project" value="UniProtKB-KW"/>
</dbReference>
<evidence type="ECO:0000256" key="4">
    <source>
        <dbReference type="ARBA" id="ARBA00023172"/>
    </source>
</evidence>
<reference evidence="6 7" key="1">
    <citation type="submission" date="2017-08" db="EMBL/GenBank/DDBJ databases">
        <title>Halomonas alkalisoli sp. nov., isolated from saline alkaline soil.</title>
        <authorList>
            <person name="Wang D."/>
            <person name="Zhang G."/>
        </authorList>
    </citation>
    <scope>NUCLEOTIDE SEQUENCE [LARGE SCALE GENOMIC DNA]</scope>
    <source>
        <strain evidence="6 7">WRN001</strain>
    </source>
</reference>
<dbReference type="SUPFAM" id="SSF56349">
    <property type="entry name" value="DNA breaking-rejoining enzymes"/>
    <property type="match status" value="1"/>
</dbReference>
<keyword evidence="4" id="KW-0233">DNA recombination</keyword>
<dbReference type="RefSeq" id="WP_095619182.1">
    <property type="nucleotide sequence ID" value="NZ_NSKB01000001.1"/>
</dbReference>
<dbReference type="Proteomes" id="UP000217771">
    <property type="component" value="Unassembled WGS sequence"/>
</dbReference>
<dbReference type="InterPro" id="IPR013762">
    <property type="entry name" value="Integrase-like_cat_sf"/>
</dbReference>
<evidence type="ECO:0000313" key="6">
    <source>
        <dbReference type="EMBL" id="PAU79169.1"/>
    </source>
</evidence>
<dbReference type="Pfam" id="PF22022">
    <property type="entry name" value="Phage_int_M"/>
    <property type="match status" value="1"/>
</dbReference>
<comment type="similarity">
    <text evidence="1">Belongs to the 'phage' integrase family.</text>
</comment>
<dbReference type="Pfam" id="PF00589">
    <property type="entry name" value="Phage_integrase"/>
    <property type="match status" value="1"/>
</dbReference>
<dbReference type="Gene3D" id="3.30.160.390">
    <property type="entry name" value="Integrase, DNA-binding domain"/>
    <property type="match status" value="1"/>
</dbReference>
<dbReference type="InterPro" id="IPR025166">
    <property type="entry name" value="Integrase_DNA_bind_dom"/>
</dbReference>
<dbReference type="InterPro" id="IPR038488">
    <property type="entry name" value="Integrase_DNA-bd_sf"/>
</dbReference>
<dbReference type="InterPro" id="IPR002104">
    <property type="entry name" value="Integrase_catalytic"/>
</dbReference>